<dbReference type="EMBL" id="JAIQCJ010002141">
    <property type="protein sequence ID" value="KAJ8781667.1"/>
    <property type="molecule type" value="Genomic_DNA"/>
</dbReference>
<comment type="caution">
    <text evidence="1">The sequence shown here is derived from an EMBL/GenBank/DDBJ whole genome shotgun (WGS) entry which is preliminary data.</text>
</comment>
<evidence type="ECO:0000313" key="1">
    <source>
        <dbReference type="EMBL" id="KAJ8781667.1"/>
    </source>
</evidence>
<reference evidence="1 2" key="1">
    <citation type="submission" date="2022-11" db="EMBL/GenBank/DDBJ databases">
        <title>Whole genome sequence of Eschrichtius robustus ER-17-0199.</title>
        <authorList>
            <person name="Bruniche-Olsen A."/>
            <person name="Black A.N."/>
            <person name="Fields C.J."/>
            <person name="Walden K."/>
            <person name="Dewoody J.A."/>
        </authorList>
    </citation>
    <scope>NUCLEOTIDE SEQUENCE [LARGE SCALE GENOMIC DNA]</scope>
    <source>
        <strain evidence="1">ER-17-0199</strain>
        <tissue evidence="1">Blubber</tissue>
    </source>
</reference>
<name>A0AB34GMA3_ESCRO</name>
<gene>
    <name evidence="1" type="ORF">J1605_010925</name>
</gene>
<organism evidence="1 2">
    <name type="scientific">Eschrichtius robustus</name>
    <name type="common">California gray whale</name>
    <name type="synonym">Eschrichtius gibbosus</name>
    <dbReference type="NCBI Taxonomy" id="9764"/>
    <lineage>
        <taxon>Eukaryota</taxon>
        <taxon>Metazoa</taxon>
        <taxon>Chordata</taxon>
        <taxon>Craniata</taxon>
        <taxon>Vertebrata</taxon>
        <taxon>Euteleostomi</taxon>
        <taxon>Mammalia</taxon>
        <taxon>Eutheria</taxon>
        <taxon>Laurasiatheria</taxon>
        <taxon>Artiodactyla</taxon>
        <taxon>Whippomorpha</taxon>
        <taxon>Cetacea</taxon>
        <taxon>Mysticeti</taxon>
        <taxon>Eschrichtiidae</taxon>
        <taxon>Eschrichtius</taxon>
    </lineage>
</organism>
<sequence>MCRGAGDLVTDSHLGTDRDPAHGFVGRPLNNCFSYNRIARSSLVFTGPDITYVEAFPASISLFCGLRKDSDFPGMGFPFSPEFTGAIQSTPPAHHTVAPWFSKRGPDFSSSIWELGRNAHSQESTYSGPAEPETLGVRHRKLCVTMPSM</sequence>
<accession>A0AB34GMA3</accession>
<keyword evidence="2" id="KW-1185">Reference proteome</keyword>
<dbReference type="AlphaFoldDB" id="A0AB34GMA3"/>
<proteinExistence type="predicted"/>
<protein>
    <submittedName>
        <fullName evidence="1">Uncharacterized protein</fullName>
    </submittedName>
</protein>
<evidence type="ECO:0000313" key="2">
    <source>
        <dbReference type="Proteomes" id="UP001159641"/>
    </source>
</evidence>
<dbReference type="Proteomes" id="UP001159641">
    <property type="component" value="Unassembled WGS sequence"/>
</dbReference>